<dbReference type="STRING" id="10029.G3HZL0"/>
<dbReference type="Gene3D" id="6.10.10.90">
    <property type="match status" value="1"/>
</dbReference>
<dbReference type="Proteomes" id="UP000001075">
    <property type="component" value="Unassembled WGS sequence"/>
</dbReference>
<dbReference type="SUPFAM" id="SSF50729">
    <property type="entry name" value="PH domain-like"/>
    <property type="match status" value="1"/>
</dbReference>
<dbReference type="InterPro" id="IPR001849">
    <property type="entry name" value="PH_domain"/>
</dbReference>
<dbReference type="PaxDb" id="10029-XP_007610013.1"/>
<name>G3HZL0_CRIGR</name>
<evidence type="ECO:0000259" key="1">
    <source>
        <dbReference type="Pfam" id="PF16457"/>
    </source>
</evidence>
<dbReference type="eggNOG" id="KOG2999">
    <property type="taxonomic scope" value="Eukaryota"/>
</dbReference>
<dbReference type="Pfam" id="PF16457">
    <property type="entry name" value="PH_12"/>
    <property type="match status" value="1"/>
</dbReference>
<organism evidence="2 3">
    <name type="scientific">Cricetulus griseus</name>
    <name type="common">Chinese hamster</name>
    <name type="synonym">Cricetulus barabensis griseus</name>
    <dbReference type="NCBI Taxonomy" id="10029"/>
    <lineage>
        <taxon>Eukaryota</taxon>
        <taxon>Metazoa</taxon>
        <taxon>Chordata</taxon>
        <taxon>Craniata</taxon>
        <taxon>Vertebrata</taxon>
        <taxon>Euteleostomi</taxon>
        <taxon>Mammalia</taxon>
        <taxon>Eutheria</taxon>
        <taxon>Euarchontoglires</taxon>
        <taxon>Glires</taxon>
        <taxon>Rodentia</taxon>
        <taxon>Myomorpha</taxon>
        <taxon>Muroidea</taxon>
        <taxon>Cricetidae</taxon>
        <taxon>Cricetinae</taxon>
        <taxon>Cricetulus</taxon>
    </lineage>
</organism>
<evidence type="ECO:0000313" key="2">
    <source>
        <dbReference type="EMBL" id="EGV97032.1"/>
    </source>
</evidence>
<feature type="domain" description="PH" evidence="1">
    <location>
        <begin position="2"/>
        <end position="60"/>
    </location>
</feature>
<dbReference type="AlphaFoldDB" id="G3HZL0"/>
<dbReference type="EMBL" id="JH000973">
    <property type="protein sequence ID" value="EGV97032.1"/>
    <property type="molecule type" value="Genomic_DNA"/>
</dbReference>
<evidence type="ECO:0000313" key="3">
    <source>
        <dbReference type="Proteomes" id="UP000001075"/>
    </source>
</evidence>
<dbReference type="InParanoid" id="G3HZL0"/>
<accession>G3HZL0</accession>
<proteinExistence type="predicted"/>
<gene>
    <name evidence="2" type="ORF">I79_016517</name>
</gene>
<reference evidence="3" key="1">
    <citation type="journal article" date="2011" name="Nat. Biotechnol.">
        <title>The genomic sequence of the Chinese hamster ovary (CHO)-K1 cell line.</title>
        <authorList>
            <person name="Xu X."/>
            <person name="Nagarajan H."/>
            <person name="Lewis N.E."/>
            <person name="Pan S."/>
            <person name="Cai Z."/>
            <person name="Liu X."/>
            <person name="Chen W."/>
            <person name="Xie M."/>
            <person name="Wang W."/>
            <person name="Hammond S."/>
            <person name="Andersen M.R."/>
            <person name="Neff N."/>
            <person name="Passarelli B."/>
            <person name="Koh W."/>
            <person name="Fan H.C."/>
            <person name="Wang J."/>
            <person name="Gui Y."/>
            <person name="Lee K.H."/>
            <person name="Betenbaugh M.J."/>
            <person name="Quake S.R."/>
            <person name="Famili I."/>
            <person name="Palsson B.O."/>
            <person name="Wang J."/>
        </authorList>
    </citation>
    <scope>NUCLEOTIDE SEQUENCE [LARGE SCALE GENOMIC DNA]</scope>
    <source>
        <strain evidence="3">CHO K1 cell line</strain>
    </source>
</reference>
<protein>
    <submittedName>
        <fullName evidence="2">Engulfment and cell motility protein 3</fullName>
    </submittedName>
</protein>
<sequence length="117" mass="13322">MGKDCPHVREKGSGKQNKDLYELAFSISYDHGEEEAYLNFIAPSKRDFYLWTDGLSALLGSTMGSEQTRLDLEQLLTMETKLRLLELENVPIPEQPPPVPPPPTNFNFCYDFSIIEP</sequence>